<name>A0ABW0PAN5_9HYPH</name>
<proteinExistence type="inferred from homology"/>
<evidence type="ECO:0000256" key="4">
    <source>
        <dbReference type="ARBA" id="ARBA00023163"/>
    </source>
</evidence>
<keyword evidence="2" id="KW-0805">Transcription regulation</keyword>
<dbReference type="PRINTS" id="PR00039">
    <property type="entry name" value="HTHLYSR"/>
</dbReference>
<comment type="similarity">
    <text evidence="1">Belongs to the LysR transcriptional regulatory family.</text>
</comment>
<evidence type="ECO:0000256" key="2">
    <source>
        <dbReference type="ARBA" id="ARBA00023015"/>
    </source>
</evidence>
<dbReference type="PANTHER" id="PTHR30126:SF39">
    <property type="entry name" value="HTH-TYPE TRANSCRIPTIONAL REGULATOR CYSL"/>
    <property type="match status" value="1"/>
</dbReference>
<feature type="domain" description="HTH lysR-type" evidence="5">
    <location>
        <begin position="20"/>
        <end position="77"/>
    </location>
</feature>
<evidence type="ECO:0000256" key="1">
    <source>
        <dbReference type="ARBA" id="ARBA00009437"/>
    </source>
</evidence>
<dbReference type="RefSeq" id="WP_377818157.1">
    <property type="nucleotide sequence ID" value="NZ_JBHSLU010000164.1"/>
</dbReference>
<evidence type="ECO:0000259" key="5">
    <source>
        <dbReference type="PROSITE" id="PS50931"/>
    </source>
</evidence>
<accession>A0ABW0PAN5</accession>
<sequence>MDEIMLRPAPRPLKPLIPQLTIQKLEIFAKVVELGGVTRAAEFLGVAQPAVSAHLRDLERKLGVRLVQRTGRTLTLSEAGVRFHRWAEEILTRTSEMSRELSTLSDEATGVAVIGASMTAGTYALTELLSVYVGRHPNVSVETQIANTKVATEAARTGACDFSVLLLDPKQDLTGLVMEPLWEERLLLIAARDDKRIENRATLAQLSAVPFVGPPRNLVRRELEDQALYAQGMVNRNVVLELGHPEAIKRAVMAGAGVAFIEESAVLGDLERGDLRVVEAPEIHMVAPVFLAYRRGKCMTDMQANLMQFIRDWQPRVLARPER</sequence>
<keyword evidence="4" id="KW-0804">Transcription</keyword>
<protein>
    <submittedName>
        <fullName evidence="6">LysR family transcriptional regulator</fullName>
    </submittedName>
</protein>
<gene>
    <name evidence="6" type="ORF">ACFPN9_29910</name>
</gene>
<dbReference type="InterPro" id="IPR036388">
    <property type="entry name" value="WH-like_DNA-bd_sf"/>
</dbReference>
<dbReference type="InterPro" id="IPR005119">
    <property type="entry name" value="LysR_subst-bd"/>
</dbReference>
<dbReference type="Gene3D" id="3.40.190.290">
    <property type="match status" value="1"/>
</dbReference>
<dbReference type="Pfam" id="PF03466">
    <property type="entry name" value="LysR_substrate"/>
    <property type="match status" value="1"/>
</dbReference>
<dbReference type="Gene3D" id="1.10.10.10">
    <property type="entry name" value="Winged helix-like DNA-binding domain superfamily/Winged helix DNA-binding domain"/>
    <property type="match status" value="1"/>
</dbReference>
<organism evidence="6 7">
    <name type="scientific">Bosea massiliensis</name>
    <dbReference type="NCBI Taxonomy" id="151419"/>
    <lineage>
        <taxon>Bacteria</taxon>
        <taxon>Pseudomonadati</taxon>
        <taxon>Pseudomonadota</taxon>
        <taxon>Alphaproteobacteria</taxon>
        <taxon>Hyphomicrobiales</taxon>
        <taxon>Boseaceae</taxon>
        <taxon>Bosea</taxon>
    </lineage>
</organism>
<keyword evidence="3" id="KW-0238">DNA-binding</keyword>
<evidence type="ECO:0000313" key="7">
    <source>
        <dbReference type="Proteomes" id="UP001596060"/>
    </source>
</evidence>
<comment type="caution">
    <text evidence="6">The sequence shown here is derived from an EMBL/GenBank/DDBJ whole genome shotgun (WGS) entry which is preliminary data.</text>
</comment>
<keyword evidence="7" id="KW-1185">Reference proteome</keyword>
<dbReference type="InterPro" id="IPR036390">
    <property type="entry name" value="WH_DNA-bd_sf"/>
</dbReference>
<dbReference type="PROSITE" id="PS50931">
    <property type="entry name" value="HTH_LYSR"/>
    <property type="match status" value="1"/>
</dbReference>
<dbReference type="SUPFAM" id="SSF53850">
    <property type="entry name" value="Periplasmic binding protein-like II"/>
    <property type="match status" value="1"/>
</dbReference>
<dbReference type="SUPFAM" id="SSF46785">
    <property type="entry name" value="Winged helix' DNA-binding domain"/>
    <property type="match status" value="1"/>
</dbReference>
<dbReference type="Pfam" id="PF00126">
    <property type="entry name" value="HTH_1"/>
    <property type="match status" value="1"/>
</dbReference>
<evidence type="ECO:0000256" key="3">
    <source>
        <dbReference type="ARBA" id="ARBA00023125"/>
    </source>
</evidence>
<evidence type="ECO:0000313" key="6">
    <source>
        <dbReference type="EMBL" id="MFC5509433.1"/>
    </source>
</evidence>
<dbReference type="PANTHER" id="PTHR30126">
    <property type="entry name" value="HTH-TYPE TRANSCRIPTIONAL REGULATOR"/>
    <property type="match status" value="1"/>
</dbReference>
<reference evidence="7" key="1">
    <citation type="journal article" date="2019" name="Int. J. Syst. Evol. Microbiol.">
        <title>The Global Catalogue of Microorganisms (GCM) 10K type strain sequencing project: providing services to taxonomists for standard genome sequencing and annotation.</title>
        <authorList>
            <consortium name="The Broad Institute Genomics Platform"/>
            <consortium name="The Broad Institute Genome Sequencing Center for Infectious Disease"/>
            <person name="Wu L."/>
            <person name="Ma J."/>
        </authorList>
    </citation>
    <scope>NUCLEOTIDE SEQUENCE [LARGE SCALE GENOMIC DNA]</scope>
    <source>
        <strain evidence="7">CCUG 43117</strain>
    </source>
</reference>
<dbReference type="EMBL" id="JBHSLU010000164">
    <property type="protein sequence ID" value="MFC5509433.1"/>
    <property type="molecule type" value="Genomic_DNA"/>
</dbReference>
<dbReference type="Proteomes" id="UP001596060">
    <property type="component" value="Unassembled WGS sequence"/>
</dbReference>
<dbReference type="InterPro" id="IPR000847">
    <property type="entry name" value="LysR_HTH_N"/>
</dbReference>